<dbReference type="AlphaFoldDB" id="A0A0S4L9B2"/>
<name>A0A0S4L9B2_9BACT</name>
<dbReference type="EMBL" id="CZPZ01000006">
    <property type="protein sequence ID" value="CUS33807.1"/>
    <property type="molecule type" value="Genomic_DNA"/>
</dbReference>
<proteinExistence type="predicted"/>
<dbReference type="Proteomes" id="UP000198736">
    <property type="component" value="Unassembled WGS sequence"/>
</dbReference>
<organism evidence="1 2">
    <name type="scientific">Candidatus Nitrospira nitrificans</name>
    <dbReference type="NCBI Taxonomy" id="1742973"/>
    <lineage>
        <taxon>Bacteria</taxon>
        <taxon>Pseudomonadati</taxon>
        <taxon>Nitrospirota</taxon>
        <taxon>Nitrospiria</taxon>
        <taxon>Nitrospirales</taxon>
        <taxon>Nitrospiraceae</taxon>
        <taxon>Nitrospira</taxon>
    </lineage>
</organism>
<accession>A0A0S4L9B2</accession>
<evidence type="ECO:0000313" key="2">
    <source>
        <dbReference type="Proteomes" id="UP000198736"/>
    </source>
</evidence>
<protein>
    <submittedName>
        <fullName evidence="1">Uncharacterized protein</fullName>
    </submittedName>
</protein>
<sequence>MANIIDASMVCFPYVMAGLGQAIIVGTHSAGRTVRDTADEMIGRKIPLAIFDEGLMASRKADARCKVCFIPGCSVFAPR</sequence>
<keyword evidence="2" id="KW-1185">Reference proteome</keyword>
<reference evidence="2" key="1">
    <citation type="submission" date="2015-10" db="EMBL/GenBank/DDBJ databases">
        <authorList>
            <person name="Luecker S."/>
            <person name="Luecker S."/>
        </authorList>
    </citation>
    <scope>NUCLEOTIDE SEQUENCE [LARGE SCALE GENOMIC DNA]</scope>
</reference>
<gene>
    <name evidence="1" type="ORF">COMA2_140089</name>
</gene>
<evidence type="ECO:0000313" key="1">
    <source>
        <dbReference type="EMBL" id="CUS33807.1"/>
    </source>
</evidence>